<evidence type="ECO:0000256" key="1">
    <source>
        <dbReference type="ARBA" id="ARBA00008954"/>
    </source>
</evidence>
<comment type="similarity">
    <text evidence="1">Belongs to the class-III pyridoxal-phosphate-dependent aminotransferase family.</text>
</comment>
<dbReference type="InterPro" id="IPR005814">
    <property type="entry name" value="Aminotrans_3"/>
</dbReference>
<dbReference type="GO" id="GO:0008483">
    <property type="term" value="F:transaminase activity"/>
    <property type="evidence" value="ECO:0007669"/>
    <property type="project" value="UniProtKB-KW"/>
</dbReference>
<dbReference type="CDD" id="cd00610">
    <property type="entry name" value="OAT_like"/>
    <property type="match status" value="1"/>
</dbReference>
<reference evidence="5" key="1">
    <citation type="submission" date="2020-05" db="EMBL/GenBank/DDBJ databases">
        <authorList>
            <person name="Chiriac C."/>
            <person name="Salcher M."/>
            <person name="Ghai R."/>
            <person name="Kavagutti S V."/>
        </authorList>
    </citation>
    <scope>NUCLEOTIDE SEQUENCE</scope>
</reference>
<dbReference type="Gene3D" id="3.90.1150.10">
    <property type="entry name" value="Aspartate Aminotransferase, domain 1"/>
    <property type="match status" value="1"/>
</dbReference>
<keyword evidence="3" id="KW-0808">Transferase</keyword>
<dbReference type="InterPro" id="IPR015421">
    <property type="entry name" value="PyrdxlP-dep_Trfase_major"/>
</dbReference>
<gene>
    <name evidence="5" type="ORF">UFOPK3389_00208</name>
</gene>
<dbReference type="FunFam" id="3.40.640.10:FF:000014">
    <property type="entry name" value="Adenosylmethionine-8-amino-7-oxononanoate aminotransferase, probable"/>
    <property type="match status" value="1"/>
</dbReference>
<evidence type="ECO:0000256" key="3">
    <source>
        <dbReference type="ARBA" id="ARBA00022679"/>
    </source>
</evidence>
<evidence type="ECO:0000256" key="2">
    <source>
        <dbReference type="ARBA" id="ARBA00022576"/>
    </source>
</evidence>
<dbReference type="AlphaFoldDB" id="A0A6J7CP61"/>
<name>A0A6J7CP61_9ZZZZ</name>
<dbReference type="PIRSF" id="PIRSF000521">
    <property type="entry name" value="Transaminase_4ab_Lys_Orn"/>
    <property type="match status" value="1"/>
</dbReference>
<dbReference type="PANTHER" id="PTHR43094:SF1">
    <property type="entry name" value="AMINOTRANSFERASE CLASS-III"/>
    <property type="match status" value="1"/>
</dbReference>
<evidence type="ECO:0000313" key="5">
    <source>
        <dbReference type="EMBL" id="CAB4860362.1"/>
    </source>
</evidence>
<organism evidence="5">
    <name type="scientific">freshwater metagenome</name>
    <dbReference type="NCBI Taxonomy" id="449393"/>
    <lineage>
        <taxon>unclassified sequences</taxon>
        <taxon>metagenomes</taxon>
        <taxon>ecological metagenomes</taxon>
    </lineage>
</organism>
<dbReference type="InterPro" id="IPR015424">
    <property type="entry name" value="PyrdxlP-dep_Trfase"/>
</dbReference>
<dbReference type="InterPro" id="IPR015422">
    <property type="entry name" value="PyrdxlP-dep_Trfase_small"/>
</dbReference>
<accession>A0A6J7CP61</accession>
<dbReference type="Gene3D" id="3.40.640.10">
    <property type="entry name" value="Type I PLP-dependent aspartate aminotransferase-like (Major domain)"/>
    <property type="match status" value="1"/>
</dbReference>
<keyword evidence="4" id="KW-0663">Pyridoxal phosphate</keyword>
<sequence>MAVTESRAKKLVAGIKSLLKRTVKVGEAKTPKLALVEARKEGKKITPAMLEKSAKKHLWMHFTRHGSFANKEIPIMAKAEGHYVYDVHGKKYIDGLSGLFSVNAGHGRKRLADAASKQITELDFFPLWSYAHPPAIELAERLISYAPKNISRVFFTTGGGEAVESAWKIAKQYFKMTGKPTKHKVISRHVAYHGTSQGALSITGIPAMKKMFEPLVPSTFRIPNTNWYRAPSSFKTEEEFGIWAANRAEEMILFEDPETVAAIFVEPIQNSGGCFTAHPAYFKRLREICDKYDILLVADETITGFGRSGAMFACERYGIEPDMMITAKGITSSYQPLGALLLTERLFEPFTTGTNILAHGYTFAAHPVACAVALENLDIFDEEDLVGNVAKNSALFKKTLEKLYDLPIVGNIRGDGYFFAIELVKDKKTKEPFTAPEREKLLRGYLGSKLLEEGLYCRADDRGDSVIQLAPPLTIGAKEFNEIEQILRKVLTPAMSKF</sequence>
<dbReference type="GO" id="GO:0030170">
    <property type="term" value="F:pyridoxal phosphate binding"/>
    <property type="evidence" value="ECO:0007669"/>
    <property type="project" value="InterPro"/>
</dbReference>
<dbReference type="NCBIfam" id="NF005102">
    <property type="entry name" value="PRK06541.1"/>
    <property type="match status" value="1"/>
</dbReference>
<dbReference type="Pfam" id="PF00202">
    <property type="entry name" value="Aminotran_3"/>
    <property type="match status" value="1"/>
</dbReference>
<dbReference type="SUPFAM" id="SSF53383">
    <property type="entry name" value="PLP-dependent transferases"/>
    <property type="match status" value="1"/>
</dbReference>
<evidence type="ECO:0000256" key="4">
    <source>
        <dbReference type="ARBA" id="ARBA00022898"/>
    </source>
</evidence>
<dbReference type="EMBL" id="CAFBLL010000020">
    <property type="protein sequence ID" value="CAB4860362.1"/>
    <property type="molecule type" value="Genomic_DNA"/>
</dbReference>
<dbReference type="PANTHER" id="PTHR43094">
    <property type="entry name" value="AMINOTRANSFERASE"/>
    <property type="match status" value="1"/>
</dbReference>
<keyword evidence="2" id="KW-0032">Aminotransferase</keyword>
<protein>
    <submittedName>
        <fullName evidence="5">Unannotated protein</fullName>
    </submittedName>
</protein>
<proteinExistence type="inferred from homology"/>